<organism evidence="2 3">
    <name type="scientific">Ammonifex thiophilus</name>
    <dbReference type="NCBI Taxonomy" id="444093"/>
    <lineage>
        <taxon>Bacteria</taxon>
        <taxon>Bacillati</taxon>
        <taxon>Bacillota</taxon>
        <taxon>Clostridia</taxon>
        <taxon>Thermoanaerobacterales</taxon>
        <taxon>Thermoanaerobacteraceae</taxon>
        <taxon>Ammonifex</taxon>
    </lineage>
</organism>
<comment type="caution">
    <text evidence="2">The sequence shown here is derived from an EMBL/GenBank/DDBJ whole genome shotgun (WGS) entry which is preliminary data.</text>
</comment>
<dbReference type="Proteomes" id="UP000256329">
    <property type="component" value="Unassembled WGS sequence"/>
</dbReference>
<keyword evidence="1" id="KW-0812">Transmembrane</keyword>
<evidence type="ECO:0000256" key="1">
    <source>
        <dbReference type="SAM" id="Phobius"/>
    </source>
</evidence>
<feature type="transmembrane region" description="Helical" evidence="1">
    <location>
        <begin position="33"/>
        <end position="51"/>
    </location>
</feature>
<dbReference type="RefSeq" id="WP_134643003.1">
    <property type="nucleotide sequence ID" value="NZ_QSLN01000023.1"/>
</dbReference>
<keyword evidence="1" id="KW-1133">Transmembrane helix</keyword>
<reference evidence="2 3" key="1">
    <citation type="submission" date="2018-08" db="EMBL/GenBank/DDBJ databases">
        <title>Form III RuBisCO-mediated autotrophy in Thermodesulfobium bacteria.</title>
        <authorList>
            <person name="Toshchakov S.V."/>
            <person name="Kublanov I.V."/>
            <person name="Frolov E."/>
            <person name="Bonch-Osmolovskaya E.A."/>
            <person name="Tourova T.P."/>
            <person name="Chernych N.A."/>
            <person name="Lebedinsky A.V."/>
        </authorList>
    </citation>
    <scope>NUCLEOTIDE SEQUENCE [LARGE SCALE GENOMIC DNA]</scope>
    <source>
        <strain evidence="2 3">SR</strain>
    </source>
</reference>
<protein>
    <submittedName>
        <fullName evidence="2">Uncharacterized protein</fullName>
    </submittedName>
</protein>
<keyword evidence="3" id="KW-1185">Reference proteome</keyword>
<name>A0A3D8P3G1_9THEO</name>
<proteinExistence type="predicted"/>
<dbReference type="AlphaFoldDB" id="A0A3D8P3G1"/>
<accession>A0A3D8P3G1</accession>
<evidence type="ECO:0000313" key="2">
    <source>
        <dbReference type="EMBL" id="RDV81170.1"/>
    </source>
</evidence>
<keyword evidence="1" id="KW-0472">Membrane</keyword>
<evidence type="ECO:0000313" key="3">
    <source>
        <dbReference type="Proteomes" id="UP000256329"/>
    </source>
</evidence>
<gene>
    <name evidence="2" type="ORF">DXX99_09775</name>
</gene>
<feature type="transmembrane region" description="Helical" evidence="1">
    <location>
        <begin position="7"/>
        <end position="27"/>
    </location>
</feature>
<dbReference type="EMBL" id="QSLN01000023">
    <property type="protein sequence ID" value="RDV81170.1"/>
    <property type="molecule type" value="Genomic_DNA"/>
</dbReference>
<sequence length="72" mass="7558">MLEVRLMALATYLCGLSATALVAVALLRGGLPHLALLCGAAGLLPLCLLACELRRWARELAPPGGGRRPPRL</sequence>